<keyword evidence="2 5" id="KW-0808">Transferase</keyword>
<evidence type="ECO:0000256" key="1">
    <source>
        <dbReference type="ARBA" id="ARBA00022676"/>
    </source>
</evidence>
<keyword evidence="1 5" id="KW-0328">Glycosyltransferase</keyword>
<keyword evidence="3" id="KW-0325">Glycoprotein</keyword>
<sequence length="314" mass="35537">MFLGRLNGIALNPAEQKEHPLICLEHATAVGVSGAIVDASSKLVGCYSANRAMLDRLGSLEKHKLLSRYNLIWKRFSKGRLAVATATSADHNYFHWMLDLVPRLIDLQRSRELWDQVLISYAKDILPFQQETLDLLGVDQDRRIRATRRQCWTAACLVVPALPDSFAKVQPQVVMQVRQAFARLLKKVEGFEKILICRQKGHPRSFSNHDEVVDFFESLGYKKIYLEDYSVAEQAAIFYSAQKVVAVHGAGLTNLVFSHPEQAVVEIFGEDYQPRCFEEIATILGLNYQKIVFPYSSQALCVDVDQLKKAIAHD</sequence>
<comment type="caution">
    <text evidence="5">The sequence shown here is derived from an EMBL/GenBank/DDBJ whole genome shotgun (WGS) entry which is preliminary data.</text>
</comment>
<evidence type="ECO:0000256" key="3">
    <source>
        <dbReference type="ARBA" id="ARBA00023180"/>
    </source>
</evidence>
<evidence type="ECO:0000313" key="5">
    <source>
        <dbReference type="EMBL" id="MFK7161404.1"/>
    </source>
</evidence>
<feature type="domain" description="Glycosyltransferase 61 catalytic" evidence="4">
    <location>
        <begin position="93"/>
        <end position="265"/>
    </location>
</feature>
<dbReference type="InterPro" id="IPR007657">
    <property type="entry name" value="Glycosyltransferase_61"/>
</dbReference>
<reference evidence="5 6" key="1">
    <citation type="submission" date="2024-02" db="EMBL/GenBank/DDBJ databases">
        <title>Marinospirillum sp. MEB 164 isolated from Lonar lake sediment.</title>
        <authorList>
            <person name="Joshi A."/>
            <person name="Thite S."/>
        </authorList>
    </citation>
    <scope>NUCLEOTIDE SEQUENCE [LARGE SCALE GENOMIC DNA]</scope>
    <source>
        <strain evidence="5 6">MEB164</strain>
    </source>
</reference>
<dbReference type="Proteomes" id="UP001621714">
    <property type="component" value="Unassembled WGS sequence"/>
</dbReference>
<accession>A0ABW8Q018</accession>
<proteinExistence type="predicted"/>
<dbReference type="RefSeq" id="WP_405340143.1">
    <property type="nucleotide sequence ID" value="NZ_JBANFI010000005.1"/>
</dbReference>
<dbReference type="Pfam" id="PF04577">
    <property type="entry name" value="Glyco_transf_61"/>
    <property type="match status" value="1"/>
</dbReference>
<organism evidence="5 6">
    <name type="scientific">Marinospirillum alkalitolerans</name>
    <dbReference type="NCBI Taxonomy" id="3123374"/>
    <lineage>
        <taxon>Bacteria</taxon>
        <taxon>Pseudomonadati</taxon>
        <taxon>Pseudomonadota</taxon>
        <taxon>Gammaproteobacteria</taxon>
        <taxon>Oceanospirillales</taxon>
        <taxon>Oceanospirillaceae</taxon>
        <taxon>Marinospirillum</taxon>
    </lineage>
</organism>
<dbReference type="GO" id="GO:0016757">
    <property type="term" value="F:glycosyltransferase activity"/>
    <property type="evidence" value="ECO:0007669"/>
    <property type="project" value="UniProtKB-KW"/>
</dbReference>
<gene>
    <name evidence="5" type="ORF">V6U78_10185</name>
</gene>
<evidence type="ECO:0000256" key="2">
    <source>
        <dbReference type="ARBA" id="ARBA00022679"/>
    </source>
</evidence>
<dbReference type="PANTHER" id="PTHR20961">
    <property type="entry name" value="GLYCOSYLTRANSFERASE"/>
    <property type="match status" value="1"/>
</dbReference>
<evidence type="ECO:0000313" key="6">
    <source>
        <dbReference type="Proteomes" id="UP001621714"/>
    </source>
</evidence>
<dbReference type="EMBL" id="JBANFI010000005">
    <property type="protein sequence ID" value="MFK7161404.1"/>
    <property type="molecule type" value="Genomic_DNA"/>
</dbReference>
<dbReference type="InterPro" id="IPR049625">
    <property type="entry name" value="Glyco_transf_61_cat"/>
</dbReference>
<keyword evidence="6" id="KW-1185">Reference proteome</keyword>
<dbReference type="EC" id="2.4.-.-" evidence="5"/>
<name>A0ABW8Q018_9GAMM</name>
<protein>
    <submittedName>
        <fullName evidence="5">Glycosyltransferase family 61 protein</fullName>
        <ecNumber evidence="5">2.4.-.-</ecNumber>
    </submittedName>
</protein>
<evidence type="ECO:0000259" key="4">
    <source>
        <dbReference type="Pfam" id="PF04577"/>
    </source>
</evidence>